<comment type="caution">
    <text evidence="3">The sequence shown here is derived from an EMBL/GenBank/DDBJ whole genome shotgun (WGS) entry which is preliminary data.</text>
</comment>
<dbReference type="EMBL" id="CAMXCT030000424">
    <property type="protein sequence ID" value="CAL4765935.1"/>
    <property type="molecule type" value="Genomic_DNA"/>
</dbReference>
<dbReference type="EMBL" id="CAMXCT020000424">
    <property type="protein sequence ID" value="CAL1131998.1"/>
    <property type="molecule type" value="Genomic_DNA"/>
</dbReference>
<name>A0A9P1BUG4_9DINO</name>
<feature type="region of interest" description="Disordered" evidence="2">
    <location>
        <begin position="1"/>
        <end position="42"/>
    </location>
</feature>
<evidence type="ECO:0000313" key="3">
    <source>
        <dbReference type="EMBL" id="CAI3978623.1"/>
    </source>
</evidence>
<evidence type="ECO:0000313" key="4">
    <source>
        <dbReference type="EMBL" id="CAL4765935.1"/>
    </source>
</evidence>
<evidence type="ECO:0000256" key="1">
    <source>
        <dbReference type="SAM" id="Coils"/>
    </source>
</evidence>
<feature type="compositionally biased region" description="Basic residues" evidence="2">
    <location>
        <begin position="233"/>
        <end position="244"/>
    </location>
</feature>
<feature type="region of interest" description="Disordered" evidence="2">
    <location>
        <begin position="1692"/>
        <end position="1844"/>
    </location>
</feature>
<reference evidence="3" key="1">
    <citation type="submission" date="2022-10" db="EMBL/GenBank/DDBJ databases">
        <authorList>
            <person name="Chen Y."/>
            <person name="Dougan E. K."/>
            <person name="Chan C."/>
            <person name="Rhodes N."/>
            <person name="Thang M."/>
        </authorList>
    </citation>
    <scope>NUCLEOTIDE SEQUENCE</scope>
</reference>
<feature type="compositionally biased region" description="Basic and acidic residues" evidence="2">
    <location>
        <begin position="1692"/>
        <end position="1717"/>
    </location>
</feature>
<keyword evidence="1" id="KW-0175">Coiled coil</keyword>
<sequence length="1934" mass="214806">MPKTDAVCSLSSESEHEAREVPATPKESQGHPAKKRKVAQRPDPVDKVSELYLRSLLGKQCTCSKKTCLQQFIEPELFKRLMSYREHWFDLGKLDQDAFAFDCMKLMITDSGAEDDAPIIWYLDGVRTCSKRCTNLFNAARKGAASAPVDLRFLKKPRAHTMMDFQSVRADCVSYLSSIYESVAEVIPDVRDSDAPADDEGANAGQVILDAYEIELHKNMDDAPADLPPRAHPPPKKKKVHTKRRGVEMNPDRLSSLEECESHEVRFLPPGSMKQFWEQYKLVSNLEKPVWLSEFPFLRIRQDGQHSICQICVKHQTMIRGLGHHLGARKAQLLLFHQHLRAQYSDRMLYWEARGMSRLRGHTVCIICDGMDQSKWDLPRSRILKGKDFSNMQRVKMHVTGCIAHGHCCMVAVSAPDTKKDGNASVEILAHMFTMSKHLQRVPVLQTPDDVCNTINDFLQQAHMPHEKELEEVEHLIIFAWSDVQNLAPICCKPSIEAREITSTLWDYPEHPDDVILRTKRYMADKAFADTVLLYPRCMITPGPQQLGSASRAQTDAFYIEPNILKLVNPNADDAKVVASYVKRARVRITHQAAAKAWAHGVPWAEALRVATKAVAAGKAVAKKPLATKKRGGKGLIQHFEPFPRPVLEVTDPDNIQHFGGGAESAAKTPRFETTVLPEGGPDMYLSKIYDTKALHLGGEADGICPVAQRLLPTRPRIPERPKHAWLQETFLHTDPDRVFVFGVHRAPEFPWRLGLKFAAQTLLRTQFIPCFSAGYVKGWKRAVMLLITAHGVKELDLGHHIVHHVKASWGTLHASFSDSMDVRAQVHANRGSSFIEDATATRPNCFALRRQVMILQKAGGGSAERQAAEWHSANSMARALQLGRSEAAAVNNLVHKVAPEAVTFLENSVKRRGMLKYMSHDVIGRDLLNEGYTSGVGILEPWKDELRNDGGQKLVMLFLRRLETDHDRTPPSLRRSVTEKQAIAKHQACACFLHFLNVFERACPPTEYPEAAESLTSQFMSGYLDPDLGHILETSVPPGDLAAVAAFRPFVAKIEKMTRSQDEEREMELERNARFADLEVVVAKLERDTQTLEQRLSAAGSEAERHAKDLLYLRWTTPIKAPLRVFFSFENSSADVSAKFGLIGFDATVWPSNANIVVNSMNTVAQLLGMSSSHMAWIQYPVLHAATNLNAMVKHRHLLEISMLKHSIACQFNVQILYAKPDARANDNRNLSQPALCGFHSNYQESPLRSSKAVAAGTAGPCPLIKVTDFIQYDESSKPGPAMRCEQKGIPCHLAMIDGLLSGVELADEDRVLFVDVLPNTYCEFGRACVQRAWDGSGKSILYIGFWSQEQFKKNQKALREIVYQGWDAMPGSPPQSRPLEENEAQSAPSLQIIAWQNGAPHWPDFLDTKFPEGSSEAEALSRKKQEFLQKFPAQPAPRTGTTVRPGRAGGHCDFSIDGGAKPLDITREIQPEQVGEADFTENRRPAIVITSSFEVWIGNPSGTEGMNVEAQELFGFGVGDPTKEKFGLPFRLTSDLDHISYQKEPHALCQFLRRLATQRGMGELKLEDHVIAVSGQDPVPVTFRYKIAPKENFVTHVFKPKNDGTGRESGTNMFRAQALGTVFHQNYDKVISNKKAGVVWEVDFTSSPPSVVVSKPKVYLLCLVQILDYPTAHWQEEWVFLGDFRELAVRSPRSPDSDHASDDKGRPLEWLRGGEEAPGSSSVKRRGEPEASRPKAKAKSTPAPKTPSRPKTKALSSPKSKAGSKAKAKSKAAMKRPAAAASAAESDAAATCEPAELEEPEESEEPVVMKRPSALRRPAARGEDEDPPNPPDGDADGPAAVPRRKVSNPYLYAKSGIWGIKVDGKQVVTVGGKFRSVAKSKEIADICVRELRGGKSTADVLLLLSCPPPASVRSFLSPFGLLVAVFSKTASF</sequence>
<feature type="compositionally biased region" description="Basic residues" evidence="2">
    <location>
        <begin position="1764"/>
        <end position="1776"/>
    </location>
</feature>
<feature type="region of interest" description="Disordered" evidence="2">
    <location>
        <begin position="221"/>
        <end position="246"/>
    </location>
</feature>
<evidence type="ECO:0000256" key="2">
    <source>
        <dbReference type="SAM" id="MobiDB-lite"/>
    </source>
</evidence>
<feature type="compositionally biased region" description="Acidic residues" evidence="2">
    <location>
        <begin position="1797"/>
        <end position="1807"/>
    </location>
</feature>
<proteinExistence type="predicted"/>
<organism evidence="3">
    <name type="scientific">Cladocopium goreaui</name>
    <dbReference type="NCBI Taxonomy" id="2562237"/>
    <lineage>
        <taxon>Eukaryota</taxon>
        <taxon>Sar</taxon>
        <taxon>Alveolata</taxon>
        <taxon>Dinophyceae</taxon>
        <taxon>Suessiales</taxon>
        <taxon>Symbiodiniaceae</taxon>
        <taxon>Cladocopium</taxon>
    </lineage>
</organism>
<protein>
    <submittedName>
        <fullName evidence="3">Uncharacterized protein</fullName>
    </submittedName>
</protein>
<dbReference type="Proteomes" id="UP001152797">
    <property type="component" value="Unassembled WGS sequence"/>
</dbReference>
<reference evidence="4 5" key="2">
    <citation type="submission" date="2024-05" db="EMBL/GenBank/DDBJ databases">
        <authorList>
            <person name="Chen Y."/>
            <person name="Shah S."/>
            <person name="Dougan E. K."/>
            <person name="Thang M."/>
            <person name="Chan C."/>
        </authorList>
    </citation>
    <scope>NUCLEOTIDE SEQUENCE [LARGE SCALE GENOMIC DNA]</scope>
</reference>
<dbReference type="OrthoDB" id="5984528at2759"/>
<gene>
    <name evidence="3" type="ORF">C1SCF055_LOCUS6660</name>
</gene>
<keyword evidence="5" id="KW-1185">Reference proteome</keyword>
<feature type="coiled-coil region" evidence="1">
    <location>
        <begin position="1076"/>
        <end position="1103"/>
    </location>
</feature>
<accession>A0A9P1BUG4</accession>
<dbReference type="EMBL" id="CAMXCT010000424">
    <property type="protein sequence ID" value="CAI3978623.1"/>
    <property type="molecule type" value="Genomic_DNA"/>
</dbReference>
<feature type="compositionally biased region" description="Low complexity" evidence="2">
    <location>
        <begin position="1777"/>
        <end position="1796"/>
    </location>
</feature>
<evidence type="ECO:0000313" key="5">
    <source>
        <dbReference type="Proteomes" id="UP001152797"/>
    </source>
</evidence>
<feature type="non-terminal residue" evidence="3">
    <location>
        <position position="1934"/>
    </location>
</feature>